<sequence>ASTADFKSFKTKNEYIHTLPHESRWTDRISCIHLANGEKCAVVFSIDVDAESPYLWRNQTDTRNVLGEIEQRRFGPRQGISNILSLLEKHGIHASFYVPAIVASTYPGLLPRLLKANHEVAYHGYLHERLDSISNDTSIEFLSRTH</sequence>
<proteinExistence type="predicted"/>
<dbReference type="InterPro" id="IPR011330">
    <property type="entry name" value="Glyco_hydro/deAcase_b/a-brl"/>
</dbReference>
<dbReference type="Gene3D" id="3.20.20.370">
    <property type="entry name" value="Glycoside hydrolase/deacetylase"/>
    <property type="match status" value="1"/>
</dbReference>
<dbReference type="SUPFAM" id="SSF88713">
    <property type="entry name" value="Glycoside hydrolase/deacetylase"/>
    <property type="match status" value="1"/>
</dbReference>
<accession>A0A060CA86</accession>
<evidence type="ECO:0000313" key="2">
    <source>
        <dbReference type="EMBL" id="AIA89900.1"/>
    </source>
</evidence>
<reference evidence="2" key="1">
    <citation type="journal article" date="2013" name="Environ. Microbiol.">
        <title>Seasonally variable intestinal metagenomes of the red palm weevil (Rhynchophorus ferrugineus).</title>
        <authorList>
            <person name="Jia S."/>
            <person name="Zhang X."/>
            <person name="Zhang G."/>
            <person name="Yin A."/>
            <person name="Zhang S."/>
            <person name="Li F."/>
            <person name="Wang L."/>
            <person name="Zhao D."/>
            <person name="Yun Q."/>
            <person name="Tala"/>
            <person name="Wang J."/>
            <person name="Sun G."/>
            <person name="Baabdullah M."/>
            <person name="Yu X."/>
            <person name="Hu S."/>
            <person name="Al-Mssallem I.S."/>
            <person name="Yu J."/>
        </authorList>
    </citation>
    <scope>NUCLEOTIDE SEQUENCE</scope>
</reference>
<protein>
    <submittedName>
        <fullName evidence="2">Polysacc_deac_1</fullName>
    </submittedName>
</protein>
<name>A0A060CA86_9ACTN</name>
<dbReference type="Pfam" id="PF01522">
    <property type="entry name" value="Polysacc_deac_1"/>
    <property type="match status" value="1"/>
</dbReference>
<feature type="domain" description="NodB homology" evidence="1">
    <location>
        <begin position="63"/>
        <end position="146"/>
    </location>
</feature>
<dbReference type="InterPro" id="IPR002509">
    <property type="entry name" value="NODB_dom"/>
</dbReference>
<dbReference type="AlphaFoldDB" id="A0A060CA86"/>
<evidence type="ECO:0000259" key="1">
    <source>
        <dbReference type="PROSITE" id="PS51677"/>
    </source>
</evidence>
<organism evidence="2">
    <name type="scientific">uncultured Nocardioides sp</name>
    <dbReference type="NCBI Taxonomy" id="198441"/>
    <lineage>
        <taxon>Bacteria</taxon>
        <taxon>Bacillati</taxon>
        <taxon>Actinomycetota</taxon>
        <taxon>Actinomycetes</taxon>
        <taxon>Propionibacteriales</taxon>
        <taxon>Nocardioidaceae</taxon>
        <taxon>Nocardioides</taxon>
        <taxon>environmental samples</taxon>
    </lineage>
</organism>
<dbReference type="GO" id="GO:0005975">
    <property type="term" value="P:carbohydrate metabolic process"/>
    <property type="evidence" value="ECO:0007669"/>
    <property type="project" value="InterPro"/>
</dbReference>
<dbReference type="PANTHER" id="PTHR47561:SF1">
    <property type="entry name" value="POLYSACCHARIDE DEACETYLASE FAMILY PROTEIN (AFU_ORTHOLOGUE AFUA_6G05030)"/>
    <property type="match status" value="1"/>
</dbReference>
<dbReference type="PANTHER" id="PTHR47561">
    <property type="entry name" value="POLYSACCHARIDE DEACETYLASE FAMILY PROTEIN (AFU_ORTHOLOGUE AFUA_6G05030)"/>
    <property type="match status" value="1"/>
</dbReference>
<dbReference type="GO" id="GO:0016810">
    <property type="term" value="F:hydrolase activity, acting on carbon-nitrogen (but not peptide) bonds"/>
    <property type="evidence" value="ECO:0007669"/>
    <property type="project" value="InterPro"/>
</dbReference>
<dbReference type="EMBL" id="KF122604">
    <property type="protein sequence ID" value="AIA89900.1"/>
    <property type="molecule type" value="Genomic_DNA"/>
</dbReference>
<dbReference type="PROSITE" id="PS51677">
    <property type="entry name" value="NODB"/>
    <property type="match status" value="1"/>
</dbReference>
<feature type="non-terminal residue" evidence="2">
    <location>
        <position position="1"/>
    </location>
</feature>